<name>A0A1G9KQY0_9PSED</name>
<evidence type="ECO:0000256" key="1">
    <source>
        <dbReference type="SAM" id="MobiDB-lite"/>
    </source>
</evidence>
<evidence type="ECO:0000313" key="2">
    <source>
        <dbReference type="EMBL" id="SDL52052.1"/>
    </source>
</evidence>
<feature type="region of interest" description="Disordered" evidence="1">
    <location>
        <begin position="106"/>
        <end position="174"/>
    </location>
</feature>
<dbReference type="EMBL" id="FNFD01000023">
    <property type="protein sequence ID" value="SDL52052.1"/>
    <property type="molecule type" value="Genomic_DNA"/>
</dbReference>
<dbReference type="RefSeq" id="WP_084339198.1">
    <property type="nucleotide sequence ID" value="NZ_FNFD01000023.1"/>
</dbReference>
<evidence type="ECO:0000313" key="3">
    <source>
        <dbReference type="Proteomes" id="UP000198706"/>
    </source>
</evidence>
<feature type="compositionally biased region" description="Basic and acidic residues" evidence="1">
    <location>
        <begin position="114"/>
        <end position="125"/>
    </location>
</feature>
<dbReference type="AlphaFoldDB" id="A0A1G9KQY0"/>
<keyword evidence="3" id="KW-1185">Reference proteome</keyword>
<feature type="compositionally biased region" description="Low complexity" evidence="1">
    <location>
        <begin position="153"/>
        <end position="166"/>
    </location>
</feature>
<protein>
    <submittedName>
        <fullName evidence="2">Uncharacterized protein</fullName>
    </submittedName>
</protein>
<organism evidence="2 3">
    <name type="scientific">Pseudomonas indica</name>
    <dbReference type="NCBI Taxonomy" id="137658"/>
    <lineage>
        <taxon>Bacteria</taxon>
        <taxon>Pseudomonadati</taxon>
        <taxon>Pseudomonadota</taxon>
        <taxon>Gammaproteobacteria</taxon>
        <taxon>Pseudomonadales</taxon>
        <taxon>Pseudomonadaceae</taxon>
        <taxon>Pseudomonas</taxon>
    </lineage>
</organism>
<accession>A0A1G9KQY0</accession>
<dbReference type="STRING" id="137658.SAMN05216186_1239"/>
<gene>
    <name evidence="2" type="ORF">SAMN05216186_1239</name>
</gene>
<reference evidence="2 3" key="1">
    <citation type="submission" date="2016-10" db="EMBL/GenBank/DDBJ databases">
        <authorList>
            <person name="de Groot N.N."/>
        </authorList>
    </citation>
    <scope>NUCLEOTIDE SEQUENCE [LARGE SCALE GENOMIC DNA]</scope>
    <source>
        <strain evidence="2 3">JCM 21544</strain>
    </source>
</reference>
<dbReference type="Proteomes" id="UP000198706">
    <property type="component" value="Unassembled WGS sequence"/>
</dbReference>
<proteinExistence type="predicted"/>
<sequence>MNQTPQRPDSAELELLQHYRRHTAEQPSAELDARILAAAREAAASRRETRPGLFDRLRAWLFAGNPRTRWSVAFASLATIGLGLHTLEWPGEMDAVPMPRAPAPVSSYAAPPMPEERALSRRQLAEEAPAAPSMLAERQSAPAKMAPDVGDMAESSEAAGIAGSLADEQSEEQLRQALQKVLELRRQGDEQVAEQQLRLLQDRYPQRDLTAELERLAQEEAQKR</sequence>